<feature type="transmembrane region" description="Helical" evidence="6">
    <location>
        <begin position="44"/>
        <end position="65"/>
    </location>
</feature>
<evidence type="ECO:0000313" key="8">
    <source>
        <dbReference type="Proteomes" id="UP000293360"/>
    </source>
</evidence>
<proteinExistence type="predicted"/>
<dbReference type="AlphaFoldDB" id="A0A4Q4TX68"/>
<feature type="transmembrane region" description="Helical" evidence="6">
    <location>
        <begin position="201"/>
        <end position="223"/>
    </location>
</feature>
<dbReference type="InterPro" id="IPR003689">
    <property type="entry name" value="ZIP"/>
</dbReference>
<feature type="transmembrane region" description="Helical" evidence="6">
    <location>
        <begin position="160"/>
        <end position="181"/>
    </location>
</feature>
<sequence length="480" mass="50910">MKNRQWLVPVSKQEFAGDLRHANMQSTDPRLLAAERGGGHRSRLLGCLLWISSVLVTAALLSSFIGPSFALSRAGNMPVRDTYRGTTSDDIILHPRPAAEAPSPQLSRRAECQSGGADVGSDDMALRIGAIFIILTVSSLASAFPILVVKLPGLRMPADFFFVVRHFGTGVLIATAFVHLLPTAFTLLGDPCLSGFWTEDYPAMPGAIALAAIFLVTIVEMLLHPARSRLPERASANPVSKGGPGLQGRSVSIGRSLSNIGRRPARDGADDDGGALDNPTPHSACEPERGIELAPEAPTAAVLALTPEQIHKKEIMHVLLLEMGILFHSVFIGMALSVSIGGNEFVILLIAISFHQTFEGLALGSRIAEIEWPKGSWRPIAMAVAYGCTTPIGQAVGLATRSAYSPESAVGLILVGVMNAISSGLLVFASLVELLSEDLLSDESWRVLRGSRRSNVANSGDLGKALSRSAEISSFDTVLG</sequence>
<dbReference type="EMBL" id="QJNU01000021">
    <property type="protein sequence ID" value="RYP10203.1"/>
    <property type="molecule type" value="Genomic_DNA"/>
</dbReference>
<feature type="transmembrane region" description="Helical" evidence="6">
    <location>
        <begin position="124"/>
        <end position="148"/>
    </location>
</feature>
<keyword evidence="2 6" id="KW-0812">Transmembrane</keyword>
<dbReference type="PANTHER" id="PTHR11040">
    <property type="entry name" value="ZINC/IRON TRANSPORTER"/>
    <property type="match status" value="1"/>
</dbReference>
<evidence type="ECO:0000256" key="2">
    <source>
        <dbReference type="ARBA" id="ARBA00022692"/>
    </source>
</evidence>
<dbReference type="GO" id="GO:0005385">
    <property type="term" value="F:zinc ion transmembrane transporter activity"/>
    <property type="evidence" value="ECO:0007669"/>
    <property type="project" value="TreeGrafter"/>
</dbReference>
<evidence type="ECO:0008006" key="9">
    <source>
        <dbReference type="Google" id="ProtNLM"/>
    </source>
</evidence>
<feature type="transmembrane region" description="Helical" evidence="6">
    <location>
        <begin position="318"/>
        <end position="340"/>
    </location>
</feature>
<feature type="transmembrane region" description="Helical" evidence="6">
    <location>
        <begin position="380"/>
        <end position="400"/>
    </location>
</feature>
<feature type="region of interest" description="Disordered" evidence="5">
    <location>
        <begin position="259"/>
        <end position="287"/>
    </location>
</feature>
<name>A0A4Q4TX68_9PEZI</name>
<comment type="subcellular location">
    <subcellularLocation>
        <location evidence="1">Membrane</location>
        <topology evidence="1">Multi-pass membrane protein</topology>
    </subcellularLocation>
</comment>
<feature type="transmembrane region" description="Helical" evidence="6">
    <location>
        <begin position="412"/>
        <end position="436"/>
    </location>
</feature>
<evidence type="ECO:0000256" key="6">
    <source>
        <dbReference type="SAM" id="Phobius"/>
    </source>
</evidence>
<evidence type="ECO:0000256" key="5">
    <source>
        <dbReference type="SAM" id="MobiDB-lite"/>
    </source>
</evidence>
<dbReference type="PANTHER" id="PTHR11040:SF55">
    <property type="entry name" value="MEMBRANE ZINC ION TRANSPORTER, PUTATIVE (AFU_ORTHOLOGUE AFUA_6G00470)-RELATED"/>
    <property type="match status" value="1"/>
</dbReference>
<dbReference type="STRING" id="155417.A0A4Q4TX68"/>
<evidence type="ECO:0000256" key="4">
    <source>
        <dbReference type="ARBA" id="ARBA00023136"/>
    </source>
</evidence>
<keyword evidence="4 6" id="KW-0472">Membrane</keyword>
<dbReference type="Proteomes" id="UP000293360">
    <property type="component" value="Unassembled WGS sequence"/>
</dbReference>
<feature type="region of interest" description="Disordered" evidence="5">
    <location>
        <begin position="233"/>
        <end position="252"/>
    </location>
</feature>
<comment type="caution">
    <text evidence="7">The sequence shown here is derived from an EMBL/GenBank/DDBJ whole genome shotgun (WGS) entry which is preliminary data.</text>
</comment>
<protein>
    <recommendedName>
        <fullName evidence="9">Zinc/iron permease</fullName>
    </recommendedName>
</protein>
<evidence type="ECO:0000256" key="3">
    <source>
        <dbReference type="ARBA" id="ARBA00022989"/>
    </source>
</evidence>
<dbReference type="GO" id="GO:0005886">
    <property type="term" value="C:plasma membrane"/>
    <property type="evidence" value="ECO:0007669"/>
    <property type="project" value="TreeGrafter"/>
</dbReference>
<dbReference type="Pfam" id="PF02535">
    <property type="entry name" value="Zip"/>
    <property type="match status" value="1"/>
</dbReference>
<reference evidence="7 8" key="1">
    <citation type="submission" date="2018-06" db="EMBL/GenBank/DDBJ databases">
        <title>Complete Genomes of Monosporascus.</title>
        <authorList>
            <person name="Robinson A.J."/>
            <person name="Natvig D.O."/>
        </authorList>
    </citation>
    <scope>NUCLEOTIDE SEQUENCE [LARGE SCALE GENOMIC DNA]</scope>
    <source>
        <strain evidence="7 8">CBS 110550</strain>
    </source>
</reference>
<evidence type="ECO:0000256" key="1">
    <source>
        <dbReference type="ARBA" id="ARBA00004141"/>
    </source>
</evidence>
<dbReference type="OrthoDB" id="448280at2759"/>
<accession>A0A4Q4TX68</accession>
<keyword evidence="8" id="KW-1185">Reference proteome</keyword>
<gene>
    <name evidence="7" type="ORF">DL764_000824</name>
</gene>
<evidence type="ECO:0000313" key="7">
    <source>
        <dbReference type="EMBL" id="RYP10203.1"/>
    </source>
</evidence>
<organism evidence="7 8">
    <name type="scientific">Monosporascus ibericus</name>
    <dbReference type="NCBI Taxonomy" id="155417"/>
    <lineage>
        <taxon>Eukaryota</taxon>
        <taxon>Fungi</taxon>
        <taxon>Dikarya</taxon>
        <taxon>Ascomycota</taxon>
        <taxon>Pezizomycotina</taxon>
        <taxon>Sordariomycetes</taxon>
        <taxon>Xylariomycetidae</taxon>
        <taxon>Xylariales</taxon>
        <taxon>Xylariales incertae sedis</taxon>
        <taxon>Monosporascus</taxon>
    </lineage>
</organism>
<keyword evidence="3 6" id="KW-1133">Transmembrane helix</keyword>